<dbReference type="PANTHER" id="PTHR10342:SF274">
    <property type="entry name" value="ARYLSULFATASE B"/>
    <property type="match status" value="1"/>
</dbReference>
<evidence type="ECO:0000256" key="5">
    <source>
        <dbReference type="ARBA" id="ARBA00022837"/>
    </source>
</evidence>
<dbReference type="PROSITE" id="PS00149">
    <property type="entry name" value="SULFATASE_2"/>
    <property type="match status" value="1"/>
</dbReference>
<dbReference type="InterPro" id="IPR000917">
    <property type="entry name" value="Sulfatase_N"/>
</dbReference>
<evidence type="ECO:0000313" key="10">
    <source>
        <dbReference type="Proteomes" id="UP000440578"/>
    </source>
</evidence>
<evidence type="ECO:0000256" key="2">
    <source>
        <dbReference type="ARBA" id="ARBA00008779"/>
    </source>
</evidence>
<keyword evidence="7" id="KW-0732">Signal</keyword>
<keyword evidence="6" id="KW-0325">Glycoprotein</keyword>
<organism evidence="9 10">
    <name type="scientific">Amphibalanus amphitrite</name>
    <name type="common">Striped barnacle</name>
    <name type="synonym">Balanus amphitrite</name>
    <dbReference type="NCBI Taxonomy" id="1232801"/>
    <lineage>
        <taxon>Eukaryota</taxon>
        <taxon>Metazoa</taxon>
        <taxon>Ecdysozoa</taxon>
        <taxon>Arthropoda</taxon>
        <taxon>Crustacea</taxon>
        <taxon>Multicrustacea</taxon>
        <taxon>Cirripedia</taxon>
        <taxon>Thoracica</taxon>
        <taxon>Thoracicalcarea</taxon>
        <taxon>Balanomorpha</taxon>
        <taxon>Balanoidea</taxon>
        <taxon>Balanidae</taxon>
        <taxon>Amphibalaninae</taxon>
        <taxon>Amphibalanus</taxon>
    </lineage>
</organism>
<dbReference type="PANTHER" id="PTHR10342">
    <property type="entry name" value="ARYLSULFATASE"/>
    <property type="match status" value="1"/>
</dbReference>
<proteinExistence type="inferred from homology"/>
<keyword evidence="4" id="KW-0378">Hydrolase</keyword>
<dbReference type="InterPro" id="IPR024607">
    <property type="entry name" value="Sulfatase_CS"/>
</dbReference>
<feature type="signal peptide" evidence="7">
    <location>
        <begin position="1"/>
        <end position="45"/>
    </location>
</feature>
<evidence type="ECO:0000256" key="7">
    <source>
        <dbReference type="SAM" id="SignalP"/>
    </source>
</evidence>
<reference evidence="9 10" key="1">
    <citation type="submission" date="2019-07" db="EMBL/GenBank/DDBJ databases">
        <title>Draft genome assembly of a fouling barnacle, Amphibalanus amphitrite (Darwin, 1854): The first reference genome for Thecostraca.</title>
        <authorList>
            <person name="Kim W."/>
        </authorList>
    </citation>
    <scope>NUCLEOTIDE SEQUENCE [LARGE SCALE GENOMIC DNA]</scope>
    <source>
        <strain evidence="9">SNU_AA5</strain>
        <tissue evidence="9">Soma without cirri and trophi</tissue>
    </source>
</reference>
<keyword evidence="3" id="KW-0479">Metal-binding</keyword>
<dbReference type="Pfam" id="PF00884">
    <property type="entry name" value="Sulfatase"/>
    <property type="match status" value="1"/>
</dbReference>
<dbReference type="SUPFAM" id="SSF53649">
    <property type="entry name" value="Alkaline phosphatase-like"/>
    <property type="match status" value="1"/>
</dbReference>
<evidence type="ECO:0000256" key="3">
    <source>
        <dbReference type="ARBA" id="ARBA00022723"/>
    </source>
</evidence>
<evidence type="ECO:0000259" key="8">
    <source>
        <dbReference type="Pfam" id="PF00884"/>
    </source>
</evidence>
<dbReference type="GO" id="GO:0008484">
    <property type="term" value="F:sulfuric ester hydrolase activity"/>
    <property type="evidence" value="ECO:0007669"/>
    <property type="project" value="InterPro"/>
</dbReference>
<evidence type="ECO:0000256" key="4">
    <source>
        <dbReference type="ARBA" id="ARBA00022801"/>
    </source>
</evidence>
<dbReference type="InterPro" id="IPR017850">
    <property type="entry name" value="Alkaline_phosphatase_core_sf"/>
</dbReference>
<keyword evidence="5" id="KW-0106">Calcium</keyword>
<sequence>MLPGPPPRRGRAALVRPADTMGWRGPVQLVLVLVLVLALCDGATTNQPHIVFILADDLGYNDVSWHNPDILSPTLEALAREGVILEQNYAQPLCTPSRSALLSGRYPFHVGRQYGVLSPHMPTGLTLNVTLLPERLRSAGYSTHMVGKWHLGNCAPEYLPHHRGFDTFLGFWCGQLEHYNHTVQDALDFWDGDRPLPELDGVYATSVFTDRAESIIKEHNASRPLFMYLSAQNPHAPLEVPSEYEELYPATMNADRRTYSAMVTALDDSVGRVVQALKDADLYSNSVILFVSDNGGSVFGNHGSRDGFAGNNYPLRGDKNTLWEGGTRTPAFVHSPLLERAGYVSHELIHITDWMPTLLRLAGASADGDPLDGFDQWPMLSAGQPSARTEMVYNIDEKLPNAALRIGDLKLLWGDNSGSSDWYPVLEALPNSSDRAPASGRRSVRSSLGSLGEYPVYLFNVTADPTERLDLSSLMPETVQAMLERLLELSKELVPADVPDPDPRGDPVDGV</sequence>
<dbReference type="OrthoDB" id="103349at2759"/>
<dbReference type="GO" id="GO:0046872">
    <property type="term" value="F:metal ion binding"/>
    <property type="evidence" value="ECO:0007669"/>
    <property type="project" value="UniProtKB-KW"/>
</dbReference>
<dbReference type="Gene3D" id="3.30.1120.10">
    <property type="match status" value="1"/>
</dbReference>
<comment type="similarity">
    <text evidence="2">Belongs to the sulfatase family.</text>
</comment>
<keyword evidence="10" id="KW-1185">Reference proteome</keyword>
<dbReference type="EMBL" id="VIIS01001582">
    <property type="protein sequence ID" value="KAF0296118.1"/>
    <property type="molecule type" value="Genomic_DNA"/>
</dbReference>
<feature type="chain" id="PRO_5025595935" evidence="7">
    <location>
        <begin position="46"/>
        <end position="511"/>
    </location>
</feature>
<name>A0A6A4W2A8_AMPAM</name>
<dbReference type="Proteomes" id="UP000440578">
    <property type="component" value="Unassembled WGS sequence"/>
</dbReference>
<evidence type="ECO:0000256" key="6">
    <source>
        <dbReference type="ARBA" id="ARBA00023180"/>
    </source>
</evidence>
<dbReference type="InterPro" id="IPR047115">
    <property type="entry name" value="ARSB"/>
</dbReference>
<dbReference type="AlphaFoldDB" id="A0A6A4W2A8"/>
<accession>A0A6A4W2A8</accession>
<comment type="cofactor">
    <cofactor evidence="1">
        <name>Ca(2+)</name>
        <dbReference type="ChEBI" id="CHEBI:29108"/>
    </cofactor>
</comment>
<evidence type="ECO:0000313" key="9">
    <source>
        <dbReference type="EMBL" id="KAF0296118.1"/>
    </source>
</evidence>
<feature type="domain" description="Sulfatase N-terminal" evidence="8">
    <location>
        <begin position="48"/>
        <end position="364"/>
    </location>
</feature>
<evidence type="ECO:0000256" key="1">
    <source>
        <dbReference type="ARBA" id="ARBA00001913"/>
    </source>
</evidence>
<dbReference type="CDD" id="cd16029">
    <property type="entry name" value="4-S"/>
    <property type="match status" value="1"/>
</dbReference>
<gene>
    <name evidence="9" type="primary">ARSI_3</name>
    <name evidence="9" type="ORF">FJT64_006444</name>
</gene>
<protein>
    <submittedName>
        <fullName evidence="9">Arylsulfatase I</fullName>
    </submittedName>
</protein>
<dbReference type="Gene3D" id="3.40.720.10">
    <property type="entry name" value="Alkaline Phosphatase, subunit A"/>
    <property type="match status" value="1"/>
</dbReference>
<comment type="caution">
    <text evidence="9">The sequence shown here is derived from an EMBL/GenBank/DDBJ whole genome shotgun (WGS) entry which is preliminary data.</text>
</comment>